<dbReference type="InterPro" id="IPR019861">
    <property type="entry name" value="PorP/SprF_Bacteroidetes"/>
</dbReference>
<proteinExistence type="predicted"/>
<organism evidence="1 2">
    <name type="scientific">Abyssalbus ytuae</name>
    <dbReference type="NCBI Taxonomy" id="2926907"/>
    <lineage>
        <taxon>Bacteria</taxon>
        <taxon>Pseudomonadati</taxon>
        <taxon>Bacteroidota</taxon>
        <taxon>Flavobacteriia</taxon>
        <taxon>Flavobacteriales</taxon>
        <taxon>Flavobacteriaceae</taxon>
        <taxon>Abyssalbus</taxon>
    </lineage>
</organism>
<name>A0A9E7CUX0_9FLAO</name>
<accession>A0A9E7CUX0</accession>
<dbReference type="NCBIfam" id="TIGR03519">
    <property type="entry name" value="T9SS_PorP_fam"/>
    <property type="match status" value="1"/>
</dbReference>
<protein>
    <submittedName>
        <fullName evidence="1">Type IX secretion system membrane protein PorP/SprF</fullName>
    </submittedName>
</protein>
<dbReference type="KEGG" id="fbm:MQE35_07205"/>
<dbReference type="RefSeq" id="WP_255845694.1">
    <property type="nucleotide sequence ID" value="NZ_CP094358.1"/>
</dbReference>
<reference evidence="1" key="1">
    <citation type="submission" date="2022-03" db="EMBL/GenBank/DDBJ databases">
        <title>Description of Abyssus ytuae gen. nov., sp. nov., a novel member of the family Flavobacteriaceae isolated from the sediment of Mariana Trench.</title>
        <authorList>
            <person name="Zhang J."/>
            <person name="Xu X."/>
        </authorList>
    </citation>
    <scope>NUCLEOTIDE SEQUENCE</scope>
    <source>
        <strain evidence="1">MT3330</strain>
    </source>
</reference>
<gene>
    <name evidence="1" type="ORF">MQE35_07205</name>
</gene>
<dbReference type="EMBL" id="CP094358">
    <property type="protein sequence ID" value="UOB19077.1"/>
    <property type="molecule type" value="Genomic_DNA"/>
</dbReference>
<dbReference type="Proteomes" id="UP000831290">
    <property type="component" value="Chromosome"/>
</dbReference>
<dbReference type="Pfam" id="PF11751">
    <property type="entry name" value="PorP_SprF"/>
    <property type="match status" value="1"/>
</dbReference>
<keyword evidence="2" id="KW-1185">Reference proteome</keyword>
<evidence type="ECO:0000313" key="2">
    <source>
        <dbReference type="Proteomes" id="UP000831290"/>
    </source>
</evidence>
<dbReference type="AlphaFoldDB" id="A0A9E7CUX0"/>
<evidence type="ECO:0000313" key="1">
    <source>
        <dbReference type="EMBL" id="UOB19077.1"/>
    </source>
</evidence>
<sequence length="314" mass="35359">MKGLFFFVAVVTGVVTYSQQDAQYTQYMYNTVSVNPGYAGSRDALSIVGLHRSQWVGLEGAPETQTLSAHAPLDEDKKIGLGFSIINDVIGEGVSQETSFDAIFSYDIKTSQQGILSFGLNAGIHLLNIDFTRLSQYNIEFDQSNNIDNKLSPRLGTGFYYYTDKFYAGISVPNLLETKHFDRSSGGSNAASFLAKEQMNFYFMGGYVFNLDESWEFKPAILTKLVYGTPLQVDMSANFWYKKKLVLGGAYRWDAAFSFLTGLNISEDFMVGLSYDREVTDLGNTTFNDGSFEIVLRVELFKRFYEDCNCLRFF</sequence>